<feature type="region of interest" description="Disordered" evidence="11">
    <location>
        <begin position="1"/>
        <end position="53"/>
    </location>
</feature>
<accession>A0A0C2F0M0</accession>
<evidence type="ECO:0000313" key="13">
    <source>
        <dbReference type="Proteomes" id="UP000031575"/>
    </source>
</evidence>
<dbReference type="GeneID" id="63676193"/>
<comment type="function">
    <text evidence="10">Lyase that catalyzes the covalent linking of the heme group to the cytochrome C apoprotein to produce the mature functional cytochrome.</text>
</comment>
<feature type="compositionally biased region" description="Low complexity" evidence="11">
    <location>
        <begin position="70"/>
        <end position="84"/>
    </location>
</feature>
<organism evidence="12 13">
    <name type="scientific">Sporothrix brasiliensis 5110</name>
    <dbReference type="NCBI Taxonomy" id="1398154"/>
    <lineage>
        <taxon>Eukaryota</taxon>
        <taxon>Fungi</taxon>
        <taxon>Dikarya</taxon>
        <taxon>Ascomycota</taxon>
        <taxon>Pezizomycotina</taxon>
        <taxon>Sordariomycetes</taxon>
        <taxon>Sordariomycetidae</taxon>
        <taxon>Ophiostomatales</taxon>
        <taxon>Ophiostomataceae</taxon>
        <taxon>Sporothrix</taxon>
    </lineage>
</organism>
<feature type="compositionally biased region" description="Basic and acidic residues" evidence="11">
    <location>
        <begin position="135"/>
        <end position="146"/>
    </location>
</feature>
<dbReference type="PANTHER" id="PTHR12743">
    <property type="entry name" value="CYTOCHROME C1 HEME LYASE"/>
    <property type="match status" value="1"/>
</dbReference>
<keyword evidence="8 10" id="KW-0472">Membrane</keyword>
<evidence type="ECO:0000256" key="4">
    <source>
        <dbReference type="ARBA" id="ARBA00022723"/>
    </source>
</evidence>
<keyword evidence="4 10" id="KW-0479">Metal-binding</keyword>
<dbReference type="AlphaFoldDB" id="A0A0C2F0M0"/>
<comment type="catalytic activity">
    <reaction evidence="10">
        <text>holo-[cytochrome c] = apo-[cytochrome c] + heme b</text>
        <dbReference type="Rhea" id="RHEA:22648"/>
        <dbReference type="Rhea" id="RHEA-COMP:10725"/>
        <dbReference type="Rhea" id="RHEA-COMP:10726"/>
        <dbReference type="ChEBI" id="CHEBI:29950"/>
        <dbReference type="ChEBI" id="CHEBI:60344"/>
        <dbReference type="ChEBI" id="CHEBI:83739"/>
        <dbReference type="EC" id="4.4.1.17"/>
    </reaction>
</comment>
<evidence type="ECO:0000256" key="11">
    <source>
        <dbReference type="SAM" id="MobiDB-lite"/>
    </source>
</evidence>
<dbReference type="GO" id="GO:0005758">
    <property type="term" value="C:mitochondrial intermembrane space"/>
    <property type="evidence" value="ECO:0007669"/>
    <property type="project" value="EnsemblFungi"/>
</dbReference>
<proteinExistence type="inferred from homology"/>
<evidence type="ECO:0000256" key="6">
    <source>
        <dbReference type="ARBA" id="ARBA00023004"/>
    </source>
</evidence>
<dbReference type="GO" id="GO:0004408">
    <property type="term" value="F:holocytochrome-c synthase activity"/>
    <property type="evidence" value="ECO:0007669"/>
    <property type="project" value="UniProtKB-EC"/>
</dbReference>
<comment type="subcellular location">
    <subcellularLocation>
        <location evidence="1 10">Mitochondrion inner membrane</location>
    </subcellularLocation>
</comment>
<dbReference type="RefSeq" id="XP_040620364.1">
    <property type="nucleotide sequence ID" value="XM_040761272.1"/>
</dbReference>
<keyword evidence="13" id="KW-1185">Reference proteome</keyword>
<evidence type="ECO:0000256" key="3">
    <source>
        <dbReference type="ARBA" id="ARBA00022617"/>
    </source>
</evidence>
<dbReference type="Pfam" id="PF01265">
    <property type="entry name" value="Cyto_heme_lyase"/>
    <property type="match status" value="1"/>
</dbReference>
<keyword evidence="5 10" id="KW-0999">Mitochondrion inner membrane</keyword>
<name>A0A0C2F0M0_9PEZI</name>
<dbReference type="VEuPathDB" id="FungiDB:SPBR_02969"/>
<dbReference type="EMBL" id="AWTV01000006">
    <property type="protein sequence ID" value="KIH92354.1"/>
    <property type="molecule type" value="Genomic_DNA"/>
</dbReference>
<dbReference type="GO" id="GO:0005743">
    <property type="term" value="C:mitochondrial inner membrane"/>
    <property type="evidence" value="ECO:0007669"/>
    <property type="project" value="UniProtKB-SubCell"/>
</dbReference>
<dbReference type="EC" id="4.4.1.17" evidence="10"/>
<dbReference type="OrthoDB" id="1158011at2759"/>
<evidence type="ECO:0000256" key="10">
    <source>
        <dbReference type="RuleBase" id="RU363130"/>
    </source>
</evidence>
<protein>
    <recommendedName>
        <fullName evidence="10">Holocytochrome c-type synthase</fullName>
        <ecNumber evidence="10">4.4.1.17</ecNumber>
    </recommendedName>
</protein>
<feature type="region of interest" description="Disordered" evidence="11">
    <location>
        <begin position="66"/>
        <end position="105"/>
    </location>
</feature>
<evidence type="ECO:0000256" key="9">
    <source>
        <dbReference type="ARBA" id="ARBA00023239"/>
    </source>
</evidence>
<dbReference type="PANTHER" id="PTHR12743:SF3">
    <property type="entry name" value="HOLOCYTOCHROME-C SYNTHASE"/>
    <property type="match status" value="1"/>
</dbReference>
<gene>
    <name evidence="12" type="ORF">SPBR_02969</name>
</gene>
<comment type="similarity">
    <text evidence="2 10">Belongs to the cytochrome c-type heme lyase family.</text>
</comment>
<evidence type="ECO:0000256" key="7">
    <source>
        <dbReference type="ARBA" id="ARBA00023128"/>
    </source>
</evidence>
<feature type="compositionally biased region" description="Low complexity" evidence="11">
    <location>
        <begin position="1"/>
        <end position="28"/>
    </location>
</feature>
<feature type="region of interest" description="Disordered" evidence="11">
    <location>
        <begin position="122"/>
        <end position="153"/>
    </location>
</feature>
<sequence length="348" mass="37813">MGWFWADATPTAARPSASSFSASSSASACPVKLPASHPPVADSNAATPPRGCPMYTATVDALSGNNIAHPTAKSSSSTSAASPPSGCPVPHAQRGGATSADEGASTLSKLNPLNYMFRDLSQNRAPNQTVALPTTRDESTIPRGDGDGNWEYPSPQQMYNALLRKGYTDTDATAVESMVAVHNFLNEGAWAEIIDWERRFGRGLARGWQISRRGEENAEQATQQLERQEGSECAPRLVRFQGRPGEMTPKAAMVQFLGRVYPSKFATEPPFDRHDWYVARNVNGQEKQVRYVIDYYSGEPEPTGEPVFYLDVRPAMTPSGAAERLIRWGGDVWWRASGGVAREGGRSE</sequence>
<reference evidence="12 13" key="1">
    <citation type="journal article" date="2014" name="BMC Genomics">
        <title>Comparative genomics of the major fungal agents of human and animal Sporotrichosis: Sporothrix schenckii and Sporothrix brasiliensis.</title>
        <authorList>
            <person name="Teixeira M.M."/>
            <person name="de Almeida L.G."/>
            <person name="Kubitschek-Barreira P."/>
            <person name="Alves F.L."/>
            <person name="Kioshima E.S."/>
            <person name="Abadio A.K."/>
            <person name="Fernandes L."/>
            <person name="Derengowski L.S."/>
            <person name="Ferreira K.S."/>
            <person name="Souza R.C."/>
            <person name="Ruiz J.C."/>
            <person name="de Andrade N.C."/>
            <person name="Paes H.C."/>
            <person name="Nicola A.M."/>
            <person name="Albuquerque P."/>
            <person name="Gerber A.L."/>
            <person name="Martins V.P."/>
            <person name="Peconick L.D."/>
            <person name="Neto A.V."/>
            <person name="Chaucanez C.B."/>
            <person name="Silva P.A."/>
            <person name="Cunha O.L."/>
            <person name="de Oliveira F.F."/>
            <person name="dos Santos T.C."/>
            <person name="Barros A.L."/>
            <person name="Soares M.A."/>
            <person name="de Oliveira L.M."/>
            <person name="Marini M.M."/>
            <person name="Villalobos-Duno H."/>
            <person name="Cunha M.M."/>
            <person name="de Hoog S."/>
            <person name="da Silveira J.F."/>
            <person name="Henrissat B."/>
            <person name="Nino-Vega G.A."/>
            <person name="Cisalpino P.S."/>
            <person name="Mora-Montes H.M."/>
            <person name="Almeida S.R."/>
            <person name="Stajich J.E."/>
            <person name="Lopes-Bezerra L.M."/>
            <person name="Vasconcelos A.T."/>
            <person name="Felipe M.S."/>
        </authorList>
    </citation>
    <scope>NUCLEOTIDE SEQUENCE [LARGE SCALE GENOMIC DNA]</scope>
    <source>
        <strain evidence="12 13">5110</strain>
    </source>
</reference>
<keyword evidence="7 10" id="KW-0496">Mitochondrion</keyword>
<dbReference type="Proteomes" id="UP000031575">
    <property type="component" value="Unassembled WGS sequence"/>
</dbReference>
<evidence type="ECO:0000256" key="8">
    <source>
        <dbReference type="ARBA" id="ARBA00023136"/>
    </source>
</evidence>
<evidence type="ECO:0000256" key="2">
    <source>
        <dbReference type="ARBA" id="ARBA00007255"/>
    </source>
</evidence>
<dbReference type="GO" id="GO:0046872">
    <property type="term" value="F:metal ion binding"/>
    <property type="evidence" value="ECO:0007669"/>
    <property type="project" value="UniProtKB-KW"/>
</dbReference>
<evidence type="ECO:0000256" key="1">
    <source>
        <dbReference type="ARBA" id="ARBA00004273"/>
    </source>
</evidence>
<evidence type="ECO:0000256" key="5">
    <source>
        <dbReference type="ARBA" id="ARBA00022792"/>
    </source>
</evidence>
<keyword evidence="9 10" id="KW-0456">Lyase</keyword>
<dbReference type="HOGENOM" id="CLU_048602_0_0_1"/>
<comment type="caution">
    <text evidence="12">The sequence shown here is derived from an EMBL/GenBank/DDBJ whole genome shotgun (WGS) entry which is preliminary data.</text>
</comment>
<dbReference type="InterPro" id="IPR000511">
    <property type="entry name" value="Holocyt_c/c1_synthase"/>
</dbReference>
<evidence type="ECO:0000313" key="12">
    <source>
        <dbReference type="EMBL" id="KIH92354.1"/>
    </source>
</evidence>
<keyword evidence="6 10" id="KW-0408">Iron</keyword>
<dbReference type="PROSITE" id="PS00822">
    <property type="entry name" value="CYTO_HEME_LYASE_2"/>
    <property type="match status" value="1"/>
</dbReference>
<feature type="compositionally biased region" description="Polar residues" evidence="11">
    <location>
        <begin position="122"/>
        <end position="132"/>
    </location>
</feature>
<keyword evidence="3 10" id="KW-0349">Heme</keyword>